<reference evidence="1 2" key="1">
    <citation type="submission" date="2021-06" db="EMBL/GenBank/DDBJ databases">
        <title>Caerostris darwini draft genome.</title>
        <authorList>
            <person name="Kono N."/>
            <person name="Arakawa K."/>
        </authorList>
    </citation>
    <scope>NUCLEOTIDE SEQUENCE [LARGE SCALE GENOMIC DNA]</scope>
</reference>
<sequence length="122" mass="14901">MDYFTDPRLYDTNCRFGLENTPRNQALIGQLRSRKRDVMASDMKEKVDKINHEMERSQWEHSGDWIRKSTRKKNEEMRKEQQILAQDHLTERRKILAMLLDREQQMFQEELLQMGYVILKKR</sequence>
<dbReference type="Proteomes" id="UP001054837">
    <property type="component" value="Unassembled WGS sequence"/>
</dbReference>
<dbReference type="EMBL" id="BPLQ01001456">
    <property type="protein sequence ID" value="GIX81940.1"/>
    <property type="molecule type" value="Genomic_DNA"/>
</dbReference>
<gene>
    <name evidence="1" type="ORF">CDAR_187251</name>
</gene>
<evidence type="ECO:0000313" key="2">
    <source>
        <dbReference type="Proteomes" id="UP001054837"/>
    </source>
</evidence>
<keyword evidence="2" id="KW-1185">Reference proteome</keyword>
<proteinExistence type="predicted"/>
<organism evidence="1 2">
    <name type="scientific">Caerostris darwini</name>
    <dbReference type="NCBI Taxonomy" id="1538125"/>
    <lineage>
        <taxon>Eukaryota</taxon>
        <taxon>Metazoa</taxon>
        <taxon>Ecdysozoa</taxon>
        <taxon>Arthropoda</taxon>
        <taxon>Chelicerata</taxon>
        <taxon>Arachnida</taxon>
        <taxon>Araneae</taxon>
        <taxon>Araneomorphae</taxon>
        <taxon>Entelegynae</taxon>
        <taxon>Araneoidea</taxon>
        <taxon>Araneidae</taxon>
        <taxon>Caerostris</taxon>
    </lineage>
</organism>
<comment type="caution">
    <text evidence="1">The sequence shown here is derived from an EMBL/GenBank/DDBJ whole genome shotgun (WGS) entry which is preliminary data.</text>
</comment>
<dbReference type="AlphaFoldDB" id="A0AAV4NAY9"/>
<accession>A0AAV4NAY9</accession>
<evidence type="ECO:0000313" key="1">
    <source>
        <dbReference type="EMBL" id="GIX81940.1"/>
    </source>
</evidence>
<name>A0AAV4NAY9_9ARAC</name>
<protein>
    <submittedName>
        <fullName evidence="1">Uncharacterized protein</fullName>
    </submittedName>
</protein>